<accession>A0A426ZL92</accession>
<name>A0A426ZL92_ENSVE</name>
<feature type="region of interest" description="Disordered" evidence="1">
    <location>
        <begin position="42"/>
        <end position="103"/>
    </location>
</feature>
<evidence type="ECO:0000256" key="1">
    <source>
        <dbReference type="SAM" id="MobiDB-lite"/>
    </source>
</evidence>
<evidence type="ECO:0000313" key="2">
    <source>
        <dbReference type="EMBL" id="RRT64773.1"/>
    </source>
</evidence>
<organism evidence="2 3">
    <name type="scientific">Ensete ventricosum</name>
    <name type="common">Abyssinian banana</name>
    <name type="synonym">Musa ensete</name>
    <dbReference type="NCBI Taxonomy" id="4639"/>
    <lineage>
        <taxon>Eukaryota</taxon>
        <taxon>Viridiplantae</taxon>
        <taxon>Streptophyta</taxon>
        <taxon>Embryophyta</taxon>
        <taxon>Tracheophyta</taxon>
        <taxon>Spermatophyta</taxon>
        <taxon>Magnoliopsida</taxon>
        <taxon>Liliopsida</taxon>
        <taxon>Zingiberales</taxon>
        <taxon>Musaceae</taxon>
        <taxon>Ensete</taxon>
    </lineage>
</organism>
<dbReference type="Proteomes" id="UP000287651">
    <property type="component" value="Unassembled WGS sequence"/>
</dbReference>
<proteinExistence type="predicted"/>
<dbReference type="AlphaFoldDB" id="A0A426ZL92"/>
<gene>
    <name evidence="2" type="ORF">B296_00005691</name>
</gene>
<comment type="caution">
    <text evidence="2">The sequence shown here is derived from an EMBL/GenBank/DDBJ whole genome shotgun (WGS) entry which is preliminary data.</text>
</comment>
<protein>
    <submittedName>
        <fullName evidence="2">Uncharacterized protein</fullName>
    </submittedName>
</protein>
<dbReference type="EMBL" id="AMZH03006061">
    <property type="protein sequence ID" value="RRT64773.1"/>
    <property type="molecule type" value="Genomic_DNA"/>
</dbReference>
<reference evidence="2 3" key="1">
    <citation type="journal article" date="2014" name="Agronomy (Basel)">
        <title>A Draft Genome Sequence for Ensete ventricosum, the Drought-Tolerant Tree Against Hunger.</title>
        <authorList>
            <person name="Harrison J."/>
            <person name="Moore K.A."/>
            <person name="Paszkiewicz K."/>
            <person name="Jones T."/>
            <person name="Grant M."/>
            <person name="Ambacheew D."/>
            <person name="Muzemil S."/>
            <person name="Studholme D.J."/>
        </authorList>
    </citation>
    <scope>NUCLEOTIDE SEQUENCE [LARGE SCALE GENOMIC DNA]</scope>
</reference>
<evidence type="ECO:0000313" key="3">
    <source>
        <dbReference type="Proteomes" id="UP000287651"/>
    </source>
</evidence>
<sequence>MLPLRFPNSNIRGKQRLLGKEDVSHGHAFYKGDRPRQALYRGGRLQLGPLKGRQHVARLQGRRLPVTRPQGAPPDRNQRTRGDASPRPGHRSGALGQPVEGRP</sequence>